<dbReference type="EMBL" id="CP001941">
    <property type="protein sequence ID" value="ADD08866.1"/>
    <property type="molecule type" value="Genomic_DNA"/>
</dbReference>
<dbReference type="GeneID" id="8828014"/>
<dbReference type="STRING" id="439481.Aboo_1057"/>
<evidence type="ECO:0000313" key="1">
    <source>
        <dbReference type="EMBL" id="ADD08866.1"/>
    </source>
</evidence>
<gene>
    <name evidence="1" type="ordered locus">Aboo_1057</name>
</gene>
<dbReference type="KEGG" id="abi:Aboo_1057"/>
<protein>
    <submittedName>
        <fullName evidence="1">Uncharacterized protein</fullName>
    </submittedName>
</protein>
<accession>B5IH96</accession>
<proteinExistence type="predicted"/>
<dbReference type="AlphaFoldDB" id="B5IH96"/>
<evidence type="ECO:0000313" key="2">
    <source>
        <dbReference type="Proteomes" id="UP000001400"/>
    </source>
</evidence>
<organism evidence="1 2">
    <name type="scientific">Aciduliprofundum boonei (strain DSM 19572 / T469)</name>
    <dbReference type="NCBI Taxonomy" id="439481"/>
    <lineage>
        <taxon>Archaea</taxon>
        <taxon>Methanobacteriati</taxon>
        <taxon>Thermoplasmatota</taxon>
        <taxon>DHVE2 group</taxon>
        <taxon>Candidatus Aciduliprofundum</taxon>
    </lineage>
</organism>
<dbReference type="Proteomes" id="UP000001400">
    <property type="component" value="Chromosome"/>
</dbReference>
<sequence length="135" mass="15871">MGLFRKKKKEEKKVKRLPFDIDWRVSPEEFYKIALFSSVLFFFIAWTSIIASSILYLLAIGGVLITFLNYREEITGKFRYIAPFLTGMFFLLFSLSPRFQAYILGAYLSSFFINMLGYWAIKDALIEKARGDEEW</sequence>
<dbReference type="RefSeq" id="WP_008086568.1">
    <property type="nucleotide sequence ID" value="NC_013926.1"/>
</dbReference>
<name>B5IH96_ACIB4</name>
<dbReference type="HOGENOM" id="CLU_1880930_0_0_2"/>
<keyword evidence="2" id="KW-1185">Reference proteome</keyword>
<reference evidence="1" key="1">
    <citation type="submission" date="2010-02" db="EMBL/GenBank/DDBJ databases">
        <title>Complete sequence of Aciduliprofundum boonei T469.</title>
        <authorList>
            <consortium name="US DOE Joint Genome Institute"/>
            <person name="Lucas S."/>
            <person name="Copeland A."/>
            <person name="Lapidus A."/>
            <person name="Cheng J.-F."/>
            <person name="Bruce D."/>
            <person name="Goodwin L."/>
            <person name="Pitluck S."/>
            <person name="Saunders E."/>
            <person name="Detter J.C."/>
            <person name="Han C."/>
            <person name="Tapia R."/>
            <person name="Land M."/>
            <person name="Hauser L."/>
            <person name="Kyrpides N."/>
            <person name="Mikhailova N."/>
            <person name="Flores G."/>
            <person name="Reysenbach A.-L."/>
            <person name="Woyke T."/>
        </authorList>
    </citation>
    <scope>NUCLEOTIDE SEQUENCE</scope>
    <source>
        <strain evidence="1">T469</strain>
    </source>
</reference>